<gene>
    <name evidence="5" type="ORF">GCM10010358_46530</name>
</gene>
<keyword evidence="6" id="KW-1185">Reference proteome</keyword>
<dbReference type="RefSeq" id="WP_190192220.1">
    <property type="nucleotide sequence ID" value="NZ_BMVU01000024.1"/>
</dbReference>
<comment type="caution">
    <text evidence="5">The sequence shown here is derived from an EMBL/GenBank/DDBJ whole genome shotgun (WGS) entry which is preliminary data.</text>
</comment>
<dbReference type="InterPro" id="IPR027383">
    <property type="entry name" value="Znf_put"/>
</dbReference>
<accession>A0A918NQD2</accession>
<feature type="domain" description="Putative zinc-finger" evidence="4">
    <location>
        <begin position="11"/>
        <end position="36"/>
    </location>
</feature>
<dbReference type="Proteomes" id="UP000619244">
    <property type="component" value="Unassembled WGS sequence"/>
</dbReference>
<keyword evidence="1" id="KW-0805">Transcription regulation</keyword>
<evidence type="ECO:0000313" key="5">
    <source>
        <dbReference type="EMBL" id="GGX87169.1"/>
    </source>
</evidence>
<protein>
    <submittedName>
        <fullName evidence="5">Membrane protein</fullName>
    </submittedName>
</protein>
<dbReference type="InterPro" id="IPR041916">
    <property type="entry name" value="Anti_sigma_zinc_sf"/>
</dbReference>
<evidence type="ECO:0000313" key="6">
    <source>
        <dbReference type="Proteomes" id="UP000619244"/>
    </source>
</evidence>
<dbReference type="Pfam" id="PF13490">
    <property type="entry name" value="zf-HC2"/>
    <property type="match status" value="1"/>
</dbReference>
<keyword evidence="3" id="KW-0472">Membrane</keyword>
<reference evidence="5" key="1">
    <citation type="journal article" date="2014" name="Int. J. Syst. Evol. Microbiol.">
        <title>Complete genome sequence of Corynebacterium casei LMG S-19264T (=DSM 44701T), isolated from a smear-ripened cheese.</title>
        <authorList>
            <consortium name="US DOE Joint Genome Institute (JGI-PGF)"/>
            <person name="Walter F."/>
            <person name="Albersmeier A."/>
            <person name="Kalinowski J."/>
            <person name="Ruckert C."/>
        </authorList>
    </citation>
    <scope>NUCLEOTIDE SEQUENCE</scope>
    <source>
        <strain evidence="5">JCM 4790</strain>
    </source>
</reference>
<dbReference type="AlphaFoldDB" id="A0A918NQD2"/>
<keyword evidence="2" id="KW-0804">Transcription</keyword>
<evidence type="ECO:0000256" key="1">
    <source>
        <dbReference type="ARBA" id="ARBA00023015"/>
    </source>
</evidence>
<evidence type="ECO:0000256" key="2">
    <source>
        <dbReference type="ARBA" id="ARBA00023163"/>
    </source>
</evidence>
<sequence length="222" mass="23791">MRSLERHRDAGAYALGVLDEADAFRFEDHLVACPRCTVHVSEFGPTARQLLLYREATPRSVHPAASPGPRLLDRLLEEVASRRRGLRRRRLWIVAAAVVFAVAGPAAVVAASGGAPRPAAGASTALTATDPTSGVWARVSTAERDYGSEIDLRVRDTSASRVCELVAVGRDGSEETVAGWTVPEHPDGDTAVRGAAALHPGDISRFEVRTARGERLVTLERP</sequence>
<evidence type="ECO:0000256" key="3">
    <source>
        <dbReference type="SAM" id="Phobius"/>
    </source>
</evidence>
<keyword evidence="3" id="KW-1133">Transmembrane helix</keyword>
<name>A0A918NQD2_9ACTN</name>
<reference evidence="5" key="2">
    <citation type="submission" date="2020-09" db="EMBL/GenBank/DDBJ databases">
        <authorList>
            <person name="Sun Q."/>
            <person name="Ohkuma M."/>
        </authorList>
    </citation>
    <scope>NUCLEOTIDE SEQUENCE</scope>
    <source>
        <strain evidence="5">JCM 4790</strain>
    </source>
</reference>
<dbReference type="EMBL" id="BMVU01000024">
    <property type="protein sequence ID" value="GGX87169.1"/>
    <property type="molecule type" value="Genomic_DNA"/>
</dbReference>
<evidence type="ECO:0000259" key="4">
    <source>
        <dbReference type="Pfam" id="PF13490"/>
    </source>
</evidence>
<dbReference type="Gene3D" id="1.10.10.1320">
    <property type="entry name" value="Anti-sigma factor, zinc-finger domain"/>
    <property type="match status" value="1"/>
</dbReference>
<organism evidence="5 6">
    <name type="scientific">Streptomyces minutiscleroticus</name>
    <dbReference type="NCBI Taxonomy" id="68238"/>
    <lineage>
        <taxon>Bacteria</taxon>
        <taxon>Bacillati</taxon>
        <taxon>Actinomycetota</taxon>
        <taxon>Actinomycetes</taxon>
        <taxon>Kitasatosporales</taxon>
        <taxon>Streptomycetaceae</taxon>
        <taxon>Streptomyces</taxon>
    </lineage>
</organism>
<keyword evidence="3" id="KW-0812">Transmembrane</keyword>
<proteinExistence type="predicted"/>
<feature type="transmembrane region" description="Helical" evidence="3">
    <location>
        <begin position="91"/>
        <end position="111"/>
    </location>
</feature>